<gene>
    <name evidence="6" type="ORF">SO694_00118017</name>
</gene>
<keyword evidence="7" id="KW-1185">Reference proteome</keyword>
<dbReference type="PANTHER" id="PTHR46093">
    <property type="entry name" value="ACYL-COA-BINDING DOMAIN-CONTAINING PROTEIN 5"/>
    <property type="match status" value="1"/>
</dbReference>
<dbReference type="PANTHER" id="PTHR46093:SF18">
    <property type="entry name" value="FIBRONECTIN TYPE-III DOMAIN-CONTAINING PROTEIN"/>
    <property type="match status" value="1"/>
</dbReference>
<evidence type="ECO:0000256" key="5">
    <source>
        <dbReference type="SAM" id="SignalP"/>
    </source>
</evidence>
<evidence type="ECO:0000256" key="3">
    <source>
        <dbReference type="SAM" id="MobiDB-lite"/>
    </source>
</evidence>
<proteinExistence type="predicted"/>
<protein>
    <submittedName>
        <fullName evidence="6">Galactose oxidase</fullName>
    </submittedName>
</protein>
<keyword evidence="5" id="KW-0732">Signal</keyword>
<accession>A0ABR1FW18</accession>
<keyword evidence="4" id="KW-1133">Transmembrane helix</keyword>
<dbReference type="Proteomes" id="UP001363151">
    <property type="component" value="Unassembled WGS sequence"/>
</dbReference>
<feature type="region of interest" description="Disordered" evidence="3">
    <location>
        <begin position="89"/>
        <end position="112"/>
    </location>
</feature>
<evidence type="ECO:0000256" key="1">
    <source>
        <dbReference type="ARBA" id="ARBA00022441"/>
    </source>
</evidence>
<dbReference type="EMBL" id="JBBJCI010000219">
    <property type="protein sequence ID" value="KAK7239935.1"/>
    <property type="molecule type" value="Genomic_DNA"/>
</dbReference>
<keyword evidence="4" id="KW-0472">Membrane</keyword>
<dbReference type="Pfam" id="PF24681">
    <property type="entry name" value="Kelch_KLHDC2_KLHL20_DRC7"/>
    <property type="match status" value="1"/>
</dbReference>
<feature type="transmembrane region" description="Helical" evidence="4">
    <location>
        <begin position="420"/>
        <end position="439"/>
    </location>
</feature>
<dbReference type="SUPFAM" id="SSF117281">
    <property type="entry name" value="Kelch motif"/>
    <property type="match status" value="2"/>
</dbReference>
<dbReference type="InterPro" id="IPR015915">
    <property type="entry name" value="Kelch-typ_b-propeller"/>
</dbReference>
<dbReference type="Gene3D" id="2.120.10.80">
    <property type="entry name" value="Kelch-type beta propeller"/>
    <property type="match status" value="2"/>
</dbReference>
<keyword evidence="4" id="KW-0812">Transmembrane</keyword>
<evidence type="ECO:0000313" key="6">
    <source>
        <dbReference type="EMBL" id="KAK7239935.1"/>
    </source>
</evidence>
<keyword evidence="1" id="KW-0880">Kelch repeat</keyword>
<organism evidence="6 7">
    <name type="scientific">Aureococcus anophagefferens</name>
    <name type="common">Harmful bloom alga</name>
    <dbReference type="NCBI Taxonomy" id="44056"/>
    <lineage>
        <taxon>Eukaryota</taxon>
        <taxon>Sar</taxon>
        <taxon>Stramenopiles</taxon>
        <taxon>Ochrophyta</taxon>
        <taxon>Pelagophyceae</taxon>
        <taxon>Pelagomonadales</taxon>
        <taxon>Pelagomonadaceae</taxon>
        <taxon>Aureococcus</taxon>
    </lineage>
</organism>
<evidence type="ECO:0000313" key="7">
    <source>
        <dbReference type="Proteomes" id="UP001363151"/>
    </source>
</evidence>
<evidence type="ECO:0000256" key="4">
    <source>
        <dbReference type="SAM" id="Phobius"/>
    </source>
</evidence>
<sequence length="497" mass="54001">MRRICLLALWGFAAGQNIVDLPGRKIGGNASTDGPPCRRKGAVFEAVDVDKIVLFSGKTKDDHCNAGHMSLVGDAWLLELNPRSEASWTKIEPRGAAARRSPADISRPSPRWKSGGAGLDNKLYVFAGSNIKSGGKNTFLDDLWVLDPATAEWTEVARTRTAPWPPARRGHVSAAVPELESFVIVGGRKGGHECLRDAWVYAVGGGWREASMPPEDEYACRWGHTATRVADGSRRVAVFGGRYKDDAGFTYLDDLWLYDAGADSWRRETYANAPPSARDHHAAAYLAGGLYVHGGKTTDQAKRALGDLYRYDLATRRWSDLSASAAPSSRYLHSAAAWPAANPIRTSLNRARGAVVVFGGEHIVSRKEGKKKYRRMADVWAFYPAAAAAKPGAWVKLIGSRGSRANLGLSEYALRGLEKFLWAFTVVACVALVVMALHFRFDEDSNRMVPGVSSSRPRSRSASGDDSYLASPGFFAAMGLPAVGSYSRGIREYAMGE</sequence>
<feature type="chain" id="PRO_5045323793" evidence="5">
    <location>
        <begin position="16"/>
        <end position="497"/>
    </location>
</feature>
<evidence type="ECO:0000256" key="2">
    <source>
        <dbReference type="ARBA" id="ARBA00022737"/>
    </source>
</evidence>
<keyword evidence="2" id="KW-0677">Repeat</keyword>
<reference evidence="6 7" key="1">
    <citation type="submission" date="2024-03" db="EMBL/GenBank/DDBJ databases">
        <title>Aureococcus anophagefferens CCMP1851 and Kratosvirus quantuckense: Draft genome of a second virus-susceptible host strain in the model system.</title>
        <authorList>
            <person name="Chase E."/>
            <person name="Truchon A.R."/>
            <person name="Schepens W."/>
            <person name="Wilhelm S.W."/>
        </authorList>
    </citation>
    <scope>NUCLEOTIDE SEQUENCE [LARGE SCALE GENOMIC DNA]</scope>
    <source>
        <strain evidence="6 7">CCMP1851</strain>
    </source>
</reference>
<feature type="signal peptide" evidence="5">
    <location>
        <begin position="1"/>
        <end position="15"/>
    </location>
</feature>
<name>A0ABR1FW18_AURAN</name>
<comment type="caution">
    <text evidence="6">The sequence shown here is derived from an EMBL/GenBank/DDBJ whole genome shotgun (WGS) entry which is preliminary data.</text>
</comment>